<evidence type="ECO:0000256" key="1">
    <source>
        <dbReference type="SAM" id="MobiDB-lite"/>
    </source>
</evidence>
<feature type="compositionally biased region" description="Low complexity" evidence="1">
    <location>
        <begin position="1427"/>
        <end position="1438"/>
    </location>
</feature>
<feature type="region of interest" description="Disordered" evidence="1">
    <location>
        <begin position="1172"/>
        <end position="1581"/>
    </location>
</feature>
<feature type="region of interest" description="Disordered" evidence="1">
    <location>
        <begin position="723"/>
        <end position="770"/>
    </location>
</feature>
<feature type="region of interest" description="Disordered" evidence="1">
    <location>
        <begin position="144"/>
        <end position="311"/>
    </location>
</feature>
<feature type="compositionally biased region" description="Basic and acidic residues" evidence="1">
    <location>
        <begin position="973"/>
        <end position="1013"/>
    </location>
</feature>
<dbReference type="OrthoDB" id="5368821at2759"/>
<feature type="compositionally biased region" description="Basic and acidic residues" evidence="1">
    <location>
        <begin position="1040"/>
        <end position="1053"/>
    </location>
</feature>
<evidence type="ECO:0000313" key="3">
    <source>
        <dbReference type="EMBL" id="ROV88340.1"/>
    </source>
</evidence>
<keyword evidence="4" id="KW-1185">Reference proteome</keyword>
<feature type="compositionally biased region" description="Acidic residues" evidence="1">
    <location>
        <begin position="1509"/>
        <end position="1519"/>
    </location>
</feature>
<feature type="compositionally biased region" description="Acidic residues" evidence="1">
    <location>
        <begin position="909"/>
        <end position="923"/>
    </location>
</feature>
<dbReference type="EMBL" id="LJZO01000068">
    <property type="protein sequence ID" value="ROV88340.1"/>
    <property type="molecule type" value="Genomic_DNA"/>
</dbReference>
<feature type="compositionally biased region" description="Polar residues" evidence="1">
    <location>
        <begin position="296"/>
        <end position="311"/>
    </location>
</feature>
<feature type="compositionally biased region" description="Acidic residues" evidence="1">
    <location>
        <begin position="1188"/>
        <end position="1201"/>
    </location>
</feature>
<comment type="caution">
    <text evidence="3">The sequence shown here is derived from an EMBL/GenBank/DDBJ whole genome shotgun (WGS) entry which is preliminary data.</text>
</comment>
<feature type="compositionally biased region" description="Basic residues" evidence="1">
    <location>
        <begin position="616"/>
        <end position="627"/>
    </location>
</feature>
<feature type="compositionally biased region" description="Low complexity" evidence="1">
    <location>
        <begin position="514"/>
        <end position="526"/>
    </location>
</feature>
<feature type="compositionally biased region" description="Acidic residues" evidence="1">
    <location>
        <begin position="148"/>
        <end position="166"/>
    </location>
</feature>
<feature type="compositionally biased region" description="Low complexity" evidence="1">
    <location>
        <begin position="459"/>
        <end position="469"/>
    </location>
</feature>
<feature type="region of interest" description="Disordered" evidence="1">
    <location>
        <begin position="379"/>
        <end position="650"/>
    </location>
</feature>
<feature type="region of interest" description="Disordered" evidence="1">
    <location>
        <begin position="666"/>
        <end position="699"/>
    </location>
</feature>
<feature type="region of interest" description="Disordered" evidence="1">
    <location>
        <begin position="937"/>
        <end position="1147"/>
    </location>
</feature>
<dbReference type="STRING" id="252740.A0A423VBU9"/>
<protein>
    <recommendedName>
        <fullName evidence="2">DUF7357 domain-containing protein</fullName>
    </recommendedName>
</protein>
<name>A0A423VBU9_CYTCH</name>
<feature type="region of interest" description="Disordered" evidence="1">
    <location>
        <begin position="886"/>
        <end position="923"/>
    </location>
</feature>
<gene>
    <name evidence="3" type="ORF">VSDG_09435</name>
</gene>
<proteinExistence type="predicted"/>
<dbReference type="Proteomes" id="UP000284375">
    <property type="component" value="Unassembled WGS sequence"/>
</dbReference>
<feature type="compositionally biased region" description="Basic and acidic residues" evidence="1">
    <location>
        <begin position="1279"/>
        <end position="1297"/>
    </location>
</feature>
<organism evidence="3 4">
    <name type="scientific">Cytospora chrysosperma</name>
    <name type="common">Cytospora canker fungus</name>
    <name type="synonym">Sphaeria chrysosperma</name>
    <dbReference type="NCBI Taxonomy" id="252740"/>
    <lineage>
        <taxon>Eukaryota</taxon>
        <taxon>Fungi</taxon>
        <taxon>Dikarya</taxon>
        <taxon>Ascomycota</taxon>
        <taxon>Pezizomycotina</taxon>
        <taxon>Sordariomycetes</taxon>
        <taxon>Sordariomycetidae</taxon>
        <taxon>Diaporthales</taxon>
        <taxon>Cytosporaceae</taxon>
        <taxon>Cytospora</taxon>
    </lineage>
</organism>
<feature type="compositionally biased region" description="Acidic residues" evidence="1">
    <location>
        <begin position="413"/>
        <end position="424"/>
    </location>
</feature>
<feature type="compositionally biased region" description="Basic and acidic residues" evidence="1">
    <location>
        <begin position="235"/>
        <end position="262"/>
    </location>
</feature>
<dbReference type="Pfam" id="PF24054">
    <property type="entry name" value="DUF7357"/>
    <property type="match status" value="1"/>
</dbReference>
<feature type="domain" description="DUF7357" evidence="2">
    <location>
        <begin position="5"/>
        <end position="139"/>
    </location>
</feature>
<evidence type="ECO:0000313" key="4">
    <source>
        <dbReference type="Proteomes" id="UP000284375"/>
    </source>
</evidence>
<feature type="compositionally biased region" description="Low complexity" evidence="1">
    <location>
        <begin position="582"/>
        <end position="593"/>
    </location>
</feature>
<feature type="compositionally biased region" description="Polar residues" evidence="1">
    <location>
        <begin position="749"/>
        <end position="760"/>
    </location>
</feature>
<accession>A0A423VBU9</accession>
<feature type="compositionally biased region" description="Polar residues" evidence="1">
    <location>
        <begin position="1070"/>
        <end position="1082"/>
    </location>
</feature>
<evidence type="ECO:0000259" key="2">
    <source>
        <dbReference type="Pfam" id="PF24054"/>
    </source>
</evidence>
<feature type="compositionally biased region" description="Polar residues" evidence="1">
    <location>
        <begin position="1302"/>
        <end position="1311"/>
    </location>
</feature>
<feature type="compositionally biased region" description="Low complexity" evidence="1">
    <location>
        <begin position="1247"/>
        <end position="1263"/>
    </location>
</feature>
<feature type="compositionally biased region" description="Acidic residues" evidence="1">
    <location>
        <begin position="205"/>
        <end position="234"/>
    </location>
</feature>
<feature type="compositionally biased region" description="Low complexity" evidence="1">
    <location>
        <begin position="1357"/>
        <end position="1368"/>
    </location>
</feature>
<sequence>MDKNLRLRLVVRRNGLPETRILFNVPLAYDPTIANLVELVNDTIPLETEEWGLEDYAVELHDKDGNAFECLHFQPVASVLEKDDKVFIRPLLTNDLKKRRLSGRIQIAHGGHHLVDGVPYGRPRLRAPTGRPAVHIAPRKRRRLTYDGDFDQDDPQDNLFDDDDNVEPLLLTQNGEPVPRDRHRRVRFPRNLTANAPLQGLNTNVEDDEGDDQVSESDDGEDEQYGEDEEDDMQEELRGLSEEAAAHAPKRGHDREQGRFRTLDGNVGKPDGRPSASRGQVDDFGPLGDEGVRQEPSVQVESQSTGTGTRLNPQLIDKITAIRCAFPAVSAIYCEKLLIKHDGDVSSVWKKLAQQVRPRLDLARTMVLNTQLELPNEIQVLSSPPRKPAEVPGEVSRIEEEDDDMSSGPSSSDEQEEEDAEEPNDSSNSGSESGANKGESRRISPSQIRKQQREKHQDSGGSSDGSSDSEALQERRISSRRRRNVIESSPQTSQAISGKAGATRGASKTPYRAGSPLDEPDSSSSGESDEISGNGKKSDPDSSSSSSSESESDSSSSSESSSESESDDQASTCLKTKKTPITSGTASTQGASSLKLAPFQASDRGPVPPGQGMTRTQKRNARRRLQKQRQAVSSDGAISENIEGTRASDADLIAKKAALLRSLGTSDALNGHSGDSADRDHGPSPATDAGHSLVNTDKDSEAWRQKISYRAVECVNEGVELSEPPFPFVQRWDPQQQRQRRGKRKSRNDTQFYDESSQQSAKKRRVEPSRQFADAYEEDVTLNYDDVPVHPDEDSIANDLTAGPVEWNQSAEDDEDDLPFLPEDLTTVPSLRPEGLRPKMVIAWKQLLMSKKTNWQPMLSEFITAVVIEVKEGGQNFKVQLAKRDRDVDKTEKEYDEEGDRVYGKFEVPDDDDIEEDEQGDENEDLGFRDLAFAELTDPRIVQQPPETHSIEVTPRLPETDVEVADSQPGHNGDSEKHGVDESHEKSLSTNDEQSKTLDHENHGPGQTQHDETSMANSSQDSISDERRKEISQLINEGGFRQEVRSSIDHSEFLRIGSPSRQLEEEASTVLFSRQIDSLQRASSEDAPSEYGSKDPSQQASHLPAPKPAQEFVHSNPQSPGKVSPIGHFASTSGPAISTGGVEYPSLNASFTSQTSVRSGRQFDPDFVAHSDDLGIDLPDDSVIIGGFDDDDDTRMDDPNEPEIGTGSDFRVDREQTPTQQFHNDEIRNATTAVITPLKSRQFGPEDSSPPGSGDSSSTRSSSIFLGIELIGSQPAKTKFQEHIKEEPLSAEDRIKGEPLSQPAQRMSQLPNIDDVASHSPRATSSKSLEKGRKSSVKGTPRSLQRTRRASLMAEVPSSSPAAATKSPGKGKDKSVNRTSTPNGRAKLFMASFDASVSPPTRSQPRQRKGSASSAASSQESRNPFTAASRSNLNNASNVKTGIDIGNDTSTNHQKLLFGPPKGSQVVSLLSSSPAPEELEPELEEEVHSGPYEEDDTFAGPESAYTEMYADDDVDEDYTDSVPGLERSTIRKPSSRAGRGASVPLAVADMADEQGWVPSTYQGPNGRASDRSGGRLSTAGF</sequence>
<reference evidence="3 4" key="1">
    <citation type="submission" date="2015-09" db="EMBL/GenBank/DDBJ databases">
        <title>Host preference determinants of Valsa canker pathogens revealed by comparative genomics.</title>
        <authorList>
            <person name="Yin Z."/>
            <person name="Huang L."/>
        </authorList>
    </citation>
    <scope>NUCLEOTIDE SEQUENCE [LARGE SCALE GENOMIC DNA]</scope>
    <source>
        <strain evidence="3 4">YSFL</strain>
    </source>
</reference>
<feature type="compositionally biased region" description="Low complexity" evidence="1">
    <location>
        <begin position="541"/>
        <end position="561"/>
    </location>
</feature>
<dbReference type="InterPro" id="IPR055781">
    <property type="entry name" value="DUF7357"/>
</dbReference>
<feature type="compositionally biased region" description="Polar residues" evidence="1">
    <location>
        <begin position="192"/>
        <end position="204"/>
    </location>
</feature>